<evidence type="ECO:0000256" key="2">
    <source>
        <dbReference type="ARBA" id="ARBA00022723"/>
    </source>
</evidence>
<keyword evidence="3" id="KW-0547">Nucleotide-binding</keyword>
<dbReference type="GO" id="GO:0005524">
    <property type="term" value="F:ATP binding"/>
    <property type="evidence" value="ECO:0007669"/>
    <property type="project" value="UniProtKB-KW"/>
</dbReference>
<reference evidence="14" key="2">
    <citation type="submission" date="2023-05" db="EMBL/GenBank/DDBJ databases">
        <authorList>
            <consortium name="Lawrence Berkeley National Laboratory"/>
            <person name="Steindorff A."/>
            <person name="Hensen N."/>
            <person name="Bonometti L."/>
            <person name="Westerberg I."/>
            <person name="Brannstrom I.O."/>
            <person name="Guillou S."/>
            <person name="Cros-Aarteil S."/>
            <person name="Calhoun S."/>
            <person name="Haridas S."/>
            <person name="Kuo A."/>
            <person name="Mondo S."/>
            <person name="Pangilinan J."/>
            <person name="Riley R."/>
            <person name="Labutti K."/>
            <person name="Andreopoulos B."/>
            <person name="Lipzen A."/>
            <person name="Chen C."/>
            <person name="Yanf M."/>
            <person name="Daum C."/>
            <person name="Ng V."/>
            <person name="Clum A."/>
            <person name="Ohm R."/>
            <person name="Martin F."/>
            <person name="Silar P."/>
            <person name="Natvig D."/>
            <person name="Lalanne C."/>
            <person name="Gautier V."/>
            <person name="Ament-Velasquez S.L."/>
            <person name="Kruys A."/>
            <person name="Hutchinson M.I."/>
            <person name="Powell A.J."/>
            <person name="Barry K."/>
            <person name="Miller A.N."/>
            <person name="Grigoriev I.V."/>
            <person name="Debuchy R."/>
            <person name="Gladieux P."/>
            <person name="Thoren M.H."/>
            <person name="Johannesson H."/>
        </authorList>
    </citation>
    <scope>NUCLEOTIDE SEQUENCE</scope>
    <source>
        <strain evidence="14">CBS 757.83</strain>
    </source>
</reference>
<evidence type="ECO:0000259" key="13">
    <source>
        <dbReference type="PROSITE" id="PS51194"/>
    </source>
</evidence>
<feature type="region of interest" description="Disordered" evidence="10">
    <location>
        <begin position="1"/>
        <end position="125"/>
    </location>
</feature>
<dbReference type="CDD" id="cd18008">
    <property type="entry name" value="DEXDc_SHPRH-like"/>
    <property type="match status" value="1"/>
</dbReference>
<dbReference type="InterPro" id="IPR013083">
    <property type="entry name" value="Znf_RING/FYVE/PHD"/>
</dbReference>
<dbReference type="Pfam" id="PF00271">
    <property type="entry name" value="Helicase_C"/>
    <property type="match status" value="1"/>
</dbReference>
<dbReference type="PROSITE" id="PS50089">
    <property type="entry name" value="ZF_RING_2"/>
    <property type="match status" value="1"/>
</dbReference>
<dbReference type="InterPro" id="IPR017907">
    <property type="entry name" value="Znf_RING_CS"/>
</dbReference>
<dbReference type="PROSITE" id="PS51192">
    <property type="entry name" value="HELICASE_ATP_BIND_1"/>
    <property type="match status" value="1"/>
</dbReference>
<evidence type="ECO:0000313" key="14">
    <source>
        <dbReference type="EMBL" id="KAK4106971.1"/>
    </source>
</evidence>
<feature type="domain" description="Helicase C-terminal" evidence="13">
    <location>
        <begin position="727"/>
        <end position="876"/>
    </location>
</feature>
<feature type="region of interest" description="Disordered" evidence="10">
    <location>
        <begin position="637"/>
        <end position="693"/>
    </location>
</feature>
<dbReference type="GO" id="GO:0008270">
    <property type="term" value="F:zinc ion binding"/>
    <property type="evidence" value="ECO:0007669"/>
    <property type="project" value="UniProtKB-KW"/>
</dbReference>
<dbReference type="InterPro" id="IPR049730">
    <property type="entry name" value="SNF2/RAD54-like_C"/>
</dbReference>
<keyword evidence="6" id="KW-0347">Helicase</keyword>
<organism evidence="14 15">
    <name type="scientific">Parathielavia hyrcaniae</name>
    <dbReference type="NCBI Taxonomy" id="113614"/>
    <lineage>
        <taxon>Eukaryota</taxon>
        <taxon>Fungi</taxon>
        <taxon>Dikarya</taxon>
        <taxon>Ascomycota</taxon>
        <taxon>Pezizomycotina</taxon>
        <taxon>Sordariomycetes</taxon>
        <taxon>Sordariomycetidae</taxon>
        <taxon>Sordariales</taxon>
        <taxon>Chaetomiaceae</taxon>
        <taxon>Parathielavia</taxon>
    </lineage>
</organism>
<keyword evidence="15" id="KW-1185">Reference proteome</keyword>
<reference evidence="14" key="1">
    <citation type="journal article" date="2023" name="Mol. Phylogenet. Evol.">
        <title>Genome-scale phylogeny and comparative genomics of the fungal order Sordariales.</title>
        <authorList>
            <person name="Hensen N."/>
            <person name="Bonometti L."/>
            <person name="Westerberg I."/>
            <person name="Brannstrom I.O."/>
            <person name="Guillou S."/>
            <person name="Cros-Aarteil S."/>
            <person name="Calhoun S."/>
            <person name="Haridas S."/>
            <person name="Kuo A."/>
            <person name="Mondo S."/>
            <person name="Pangilinan J."/>
            <person name="Riley R."/>
            <person name="LaButti K."/>
            <person name="Andreopoulos B."/>
            <person name="Lipzen A."/>
            <person name="Chen C."/>
            <person name="Yan M."/>
            <person name="Daum C."/>
            <person name="Ng V."/>
            <person name="Clum A."/>
            <person name="Steindorff A."/>
            <person name="Ohm R.A."/>
            <person name="Martin F."/>
            <person name="Silar P."/>
            <person name="Natvig D.O."/>
            <person name="Lalanne C."/>
            <person name="Gautier V."/>
            <person name="Ament-Velasquez S.L."/>
            <person name="Kruys A."/>
            <person name="Hutchinson M.I."/>
            <person name="Powell A.J."/>
            <person name="Barry K."/>
            <person name="Miller A.N."/>
            <person name="Grigoriev I.V."/>
            <person name="Debuchy R."/>
            <person name="Gladieux P."/>
            <person name="Hiltunen Thoren M."/>
            <person name="Johannesson H."/>
        </authorList>
    </citation>
    <scope>NUCLEOTIDE SEQUENCE</scope>
    <source>
        <strain evidence="14">CBS 757.83</strain>
    </source>
</reference>
<comment type="similarity">
    <text evidence="1">Belongs to the SNF2/RAD54 helicase family.</text>
</comment>
<gene>
    <name evidence="14" type="ORF">N658DRAFT_37157</name>
</gene>
<keyword evidence="8" id="KW-0067">ATP-binding</keyword>
<dbReference type="InterPro" id="IPR000330">
    <property type="entry name" value="SNF2_N"/>
</dbReference>
<evidence type="ECO:0000259" key="11">
    <source>
        <dbReference type="PROSITE" id="PS50089"/>
    </source>
</evidence>
<dbReference type="Pfam" id="PF00176">
    <property type="entry name" value="SNF2-rel_dom"/>
    <property type="match status" value="1"/>
</dbReference>
<dbReference type="GO" id="GO:0004386">
    <property type="term" value="F:helicase activity"/>
    <property type="evidence" value="ECO:0007669"/>
    <property type="project" value="UniProtKB-KW"/>
</dbReference>
<dbReference type="InterPro" id="IPR050628">
    <property type="entry name" value="SNF2_RAD54_helicase_TF"/>
</dbReference>
<proteinExistence type="inferred from homology"/>
<evidence type="ECO:0000256" key="8">
    <source>
        <dbReference type="ARBA" id="ARBA00022840"/>
    </source>
</evidence>
<dbReference type="Gene3D" id="3.40.50.10810">
    <property type="entry name" value="Tandem AAA-ATPase domain"/>
    <property type="match status" value="1"/>
</dbReference>
<feature type="domain" description="Helicase ATP-binding" evidence="12">
    <location>
        <begin position="231"/>
        <end position="422"/>
    </location>
</feature>
<evidence type="ECO:0000256" key="10">
    <source>
        <dbReference type="SAM" id="MobiDB-lite"/>
    </source>
</evidence>
<feature type="compositionally biased region" description="Acidic residues" evidence="10">
    <location>
        <begin position="953"/>
        <end position="974"/>
    </location>
</feature>
<evidence type="ECO:0000313" key="15">
    <source>
        <dbReference type="Proteomes" id="UP001305647"/>
    </source>
</evidence>
<dbReference type="SUPFAM" id="SSF52540">
    <property type="entry name" value="P-loop containing nucleoside triphosphate hydrolases"/>
    <property type="match status" value="2"/>
</dbReference>
<dbReference type="PANTHER" id="PTHR45626">
    <property type="entry name" value="TRANSCRIPTION TERMINATION FACTOR 2-RELATED"/>
    <property type="match status" value="1"/>
</dbReference>
<feature type="compositionally biased region" description="Basic residues" evidence="10">
    <location>
        <begin position="681"/>
        <end position="692"/>
    </location>
</feature>
<evidence type="ECO:0000256" key="6">
    <source>
        <dbReference type="ARBA" id="ARBA00022806"/>
    </source>
</evidence>
<feature type="compositionally biased region" description="Polar residues" evidence="10">
    <location>
        <begin position="52"/>
        <end position="79"/>
    </location>
</feature>
<dbReference type="InterPro" id="IPR014001">
    <property type="entry name" value="Helicase_ATP-bd"/>
</dbReference>
<sequence length="974" mass="108489">MASPKETAKHLSSYSTAEKAREEPPTLGEYETTEDATKTSYPSPTPSAVPGLSSSSLQRQTPTDLSNVNAPTHPPSNARQFFKQFYAKREQRKHSSRKRKHPDGDGNRDRAKRSHTVGDGSPETALLSLSSLPEDAIDGHKLLAESKSTDTLAQSRSVTGFNEEERRQLLGPDVNIVDSQVCEDLDREYSAYLSFGNGKCGLVDGKWKLDGFHTALYPHQLVGVSWMLGRELHPTGPKGGILADEMGLGKTVEVLACMSQNPPRKKSGPTQTLIVAPKRLINQWYDEIKKHCSKKMRNVLEYTAGRAPKDDQFKEASIILTNYEQLAKQLPPTSKLKKIEDLRLKGDLKWKAALREHCPGIFFKIDWHRVVLDEAHLINNRSSQTSMACRLLVRKYSRALTGTPMANNTDEFFPYLDFLRSGQGDFSEFRSTMGDMSNRETLRTVYQQITLGRWRTDKLMGQQILQVPPEQHELITVNFSPREAELHEGIRSQVAQLKVPTKMSGGAKGTRPSHPRGELNRLFNQQRYFTSHPAMVVPNYFSSQESQPDAEVPSGINTATKQYFCRVCRKALVEPVIATCGHAFCNGCLKKRRSCLSCPGALPGHESVKPGGEECYRHEGGYFQDMTTKFGSSKLTSSVARKKHDRCPGDDELGWQPRLARPRTTPKGKKGKRSATGNRAPKGKKGKGKKAKKDINSLVIRTHAGKFLTACDREPWKAIPHSAKSRAALDLVRRWQEAPEDKIIIFAQWIPVLSILGRMLFQSGFRFVYLCGEMSPEQHEMSIKAFQEATEIKIMLISITCGAHGLNLTAANRAIVFDHWWHEGLQRQAFARIIRIGQTKQVHTVKLVVANSMDESILAIQDRKHSSIAAAVGDRHAQPRFRDKFEMLCMSGGTDRELAELTRLEDISDEEGSGGDDDDGVDGSDSESSGENSDGDDDDEASDSDASLGSSDEQPDASQETDDEGSEYVDSDRE</sequence>
<dbReference type="InterPro" id="IPR001841">
    <property type="entry name" value="Znf_RING"/>
</dbReference>
<evidence type="ECO:0000256" key="4">
    <source>
        <dbReference type="ARBA" id="ARBA00022771"/>
    </source>
</evidence>
<protein>
    <submittedName>
        <fullName evidence="14">Uncharacterized protein</fullName>
    </submittedName>
</protein>
<dbReference type="Gene3D" id="3.30.40.10">
    <property type="entry name" value="Zinc/RING finger domain, C3HC4 (zinc finger)"/>
    <property type="match status" value="1"/>
</dbReference>
<dbReference type="InterPro" id="IPR038718">
    <property type="entry name" value="SNF2-like_sf"/>
</dbReference>
<evidence type="ECO:0000256" key="3">
    <source>
        <dbReference type="ARBA" id="ARBA00022741"/>
    </source>
</evidence>
<keyword evidence="7" id="KW-0862">Zinc</keyword>
<dbReference type="InterPro" id="IPR027417">
    <property type="entry name" value="P-loop_NTPase"/>
</dbReference>
<dbReference type="Proteomes" id="UP001305647">
    <property type="component" value="Unassembled WGS sequence"/>
</dbReference>
<feature type="region of interest" description="Disordered" evidence="10">
    <location>
        <begin position="902"/>
        <end position="974"/>
    </location>
</feature>
<dbReference type="GO" id="GO:0008094">
    <property type="term" value="F:ATP-dependent activity, acting on DNA"/>
    <property type="evidence" value="ECO:0007669"/>
    <property type="project" value="TreeGrafter"/>
</dbReference>
<dbReference type="PANTHER" id="PTHR45626:SF17">
    <property type="entry name" value="HELICASE-LIKE TRANSCRIPTION FACTOR"/>
    <property type="match status" value="1"/>
</dbReference>
<feature type="domain" description="RING-type" evidence="11">
    <location>
        <begin position="565"/>
        <end position="599"/>
    </location>
</feature>
<dbReference type="SMART" id="SM00184">
    <property type="entry name" value="RING"/>
    <property type="match status" value="1"/>
</dbReference>
<dbReference type="SMART" id="SM00487">
    <property type="entry name" value="DEXDc"/>
    <property type="match status" value="1"/>
</dbReference>
<dbReference type="GO" id="GO:0005634">
    <property type="term" value="C:nucleus"/>
    <property type="evidence" value="ECO:0007669"/>
    <property type="project" value="TreeGrafter"/>
</dbReference>
<dbReference type="CDD" id="cd18793">
    <property type="entry name" value="SF2_C_SNF"/>
    <property type="match status" value="1"/>
</dbReference>
<dbReference type="Gene3D" id="3.40.50.300">
    <property type="entry name" value="P-loop containing nucleotide triphosphate hydrolases"/>
    <property type="match status" value="1"/>
</dbReference>
<keyword evidence="5" id="KW-0378">Hydrolase</keyword>
<dbReference type="Pfam" id="PF00097">
    <property type="entry name" value="zf-C3HC4"/>
    <property type="match status" value="1"/>
</dbReference>
<dbReference type="PROSITE" id="PS00518">
    <property type="entry name" value="ZF_RING_1"/>
    <property type="match status" value="1"/>
</dbReference>
<feature type="compositionally biased region" description="Acidic residues" evidence="10">
    <location>
        <begin position="933"/>
        <end position="943"/>
    </location>
</feature>
<feature type="compositionally biased region" description="Basic residues" evidence="10">
    <location>
        <begin position="660"/>
        <end position="673"/>
    </location>
</feature>
<dbReference type="GO" id="GO:0016787">
    <property type="term" value="F:hydrolase activity"/>
    <property type="evidence" value="ECO:0007669"/>
    <property type="project" value="UniProtKB-KW"/>
</dbReference>
<dbReference type="GO" id="GO:0006281">
    <property type="term" value="P:DNA repair"/>
    <property type="evidence" value="ECO:0007669"/>
    <property type="project" value="TreeGrafter"/>
</dbReference>
<dbReference type="InterPro" id="IPR018957">
    <property type="entry name" value="Znf_C3HC4_RING-type"/>
</dbReference>
<feature type="compositionally biased region" description="Acidic residues" evidence="10">
    <location>
        <begin position="907"/>
        <end position="925"/>
    </location>
</feature>
<dbReference type="SMART" id="SM00490">
    <property type="entry name" value="HELICc"/>
    <property type="match status" value="1"/>
</dbReference>
<dbReference type="PROSITE" id="PS51194">
    <property type="entry name" value="HELICASE_CTER"/>
    <property type="match status" value="1"/>
</dbReference>
<comment type="caution">
    <text evidence="14">The sequence shown here is derived from an EMBL/GenBank/DDBJ whole genome shotgun (WGS) entry which is preliminary data.</text>
</comment>
<evidence type="ECO:0000259" key="12">
    <source>
        <dbReference type="PROSITE" id="PS51192"/>
    </source>
</evidence>
<accession>A0AAN6QCC9</accession>
<dbReference type="EMBL" id="MU863624">
    <property type="protein sequence ID" value="KAK4106971.1"/>
    <property type="molecule type" value="Genomic_DNA"/>
</dbReference>
<dbReference type="InterPro" id="IPR001650">
    <property type="entry name" value="Helicase_C-like"/>
</dbReference>
<evidence type="ECO:0000256" key="1">
    <source>
        <dbReference type="ARBA" id="ARBA00007025"/>
    </source>
</evidence>
<dbReference type="AlphaFoldDB" id="A0AAN6QCC9"/>
<name>A0AAN6QCC9_9PEZI</name>
<keyword evidence="4 9" id="KW-0863">Zinc-finger</keyword>
<feature type="compositionally biased region" description="Basic residues" evidence="10">
    <location>
        <begin position="90"/>
        <end position="101"/>
    </location>
</feature>
<evidence type="ECO:0000256" key="5">
    <source>
        <dbReference type="ARBA" id="ARBA00022801"/>
    </source>
</evidence>
<keyword evidence="2" id="KW-0479">Metal-binding</keyword>
<dbReference type="SUPFAM" id="SSF57850">
    <property type="entry name" value="RING/U-box"/>
    <property type="match status" value="1"/>
</dbReference>
<evidence type="ECO:0000256" key="9">
    <source>
        <dbReference type="PROSITE-ProRule" id="PRU00175"/>
    </source>
</evidence>
<evidence type="ECO:0000256" key="7">
    <source>
        <dbReference type="ARBA" id="ARBA00022833"/>
    </source>
</evidence>